<evidence type="ECO:0000313" key="1">
    <source>
        <dbReference type="EMBL" id="QKZ21253.1"/>
    </source>
</evidence>
<dbReference type="RefSeq" id="WP_176576951.1">
    <property type="nucleotide sequence ID" value="NZ_CBDRGH010000006.1"/>
</dbReference>
<name>A0A7H8TCK7_STRCX</name>
<dbReference type="AlphaFoldDB" id="A0A7H8TCK7"/>
<accession>A0A7H8TCK7</accession>
<dbReference type="EMBL" id="CP056041">
    <property type="protein sequence ID" value="QKZ21253.1"/>
    <property type="molecule type" value="Genomic_DNA"/>
</dbReference>
<organism evidence="1 2">
    <name type="scientific">Streptomyces chartreusis</name>
    <dbReference type="NCBI Taxonomy" id="1969"/>
    <lineage>
        <taxon>Bacteria</taxon>
        <taxon>Bacillati</taxon>
        <taxon>Actinomycetota</taxon>
        <taxon>Actinomycetes</taxon>
        <taxon>Kitasatosporales</taxon>
        <taxon>Streptomycetaceae</taxon>
        <taxon>Streptomyces</taxon>
    </lineage>
</organism>
<protein>
    <submittedName>
        <fullName evidence="1">Uncharacterized protein</fullName>
    </submittedName>
</protein>
<dbReference type="Proteomes" id="UP000509418">
    <property type="component" value="Chromosome"/>
</dbReference>
<sequence>MTTTPIDTDLRTGRSLVTDPEFDTLAAFCADEYGLERTVADRIVDQALALVFVMGSTGEGTSMAPSELVDPGWHTLILHTGWYADWCQRQFGYFLHHQPNSKVRTRGLMTDVVARIRTAGFEVDERLWGTAADCNPPTCCGDGPCC</sequence>
<keyword evidence="2" id="KW-1185">Reference proteome</keyword>
<proteinExistence type="predicted"/>
<gene>
    <name evidence="1" type="ORF">HUT05_30300</name>
</gene>
<evidence type="ECO:0000313" key="2">
    <source>
        <dbReference type="Proteomes" id="UP000509418"/>
    </source>
</evidence>
<reference evidence="1 2" key="1">
    <citation type="submission" date="2020-06" db="EMBL/GenBank/DDBJ databases">
        <title>Genome mining for natural products.</title>
        <authorList>
            <person name="Zhang B."/>
            <person name="Shi J."/>
            <person name="Ge H."/>
        </authorList>
    </citation>
    <scope>NUCLEOTIDE SEQUENCE [LARGE SCALE GENOMIC DNA]</scope>
    <source>
        <strain evidence="1 2">NA02069</strain>
    </source>
</reference>